<dbReference type="PANTHER" id="PTHR36688:SF1">
    <property type="entry name" value="ENDONUCLEASE_EXONUCLEASE_PHOSPHATASE DOMAIN-CONTAINING PROTEIN"/>
    <property type="match status" value="1"/>
</dbReference>
<evidence type="ECO:0000256" key="1">
    <source>
        <dbReference type="SAM" id="MobiDB-lite"/>
    </source>
</evidence>
<protein>
    <recommendedName>
        <fullName evidence="2">Endonuclease/exonuclease/phosphatase domain-containing protein</fullName>
    </recommendedName>
</protein>
<evidence type="ECO:0000259" key="2">
    <source>
        <dbReference type="Pfam" id="PF03372"/>
    </source>
</evidence>
<accession>A0A8D8LNY5</accession>
<feature type="region of interest" description="Disordered" evidence="1">
    <location>
        <begin position="1"/>
        <end position="21"/>
    </location>
</feature>
<feature type="compositionally biased region" description="Polar residues" evidence="1">
    <location>
        <begin position="1"/>
        <end position="11"/>
    </location>
</feature>
<dbReference type="Pfam" id="PF03372">
    <property type="entry name" value="Exo_endo_phos"/>
    <property type="match status" value="1"/>
</dbReference>
<feature type="domain" description="Endonuclease/exonuclease/phosphatase" evidence="2">
    <location>
        <begin position="84"/>
        <end position="215"/>
    </location>
</feature>
<sequence length="232" mass="25487">MADRNTSTALSTGHPLSGDRVRRISPLSVNEILLDMEGAQASRPSAGPASHSDSITQSFQHRNTNLNSNQTISLLKPSLVITSVNIEGLSSDKEVLLSELCTTEKCDILVLQETHKGSNQNRPKINGMNLILERSHEKYGSAIFSKPDLLIISTDLTSENNIEILTVELSKCTVTSVYKPPGESYSFKEPCNFRKKTTKIVIGDFNCHHVAWGYNKGGFSLVNFLRSEGAHV</sequence>
<dbReference type="SUPFAM" id="SSF56219">
    <property type="entry name" value="DNase I-like"/>
    <property type="match status" value="1"/>
</dbReference>
<dbReference type="InterPro" id="IPR052560">
    <property type="entry name" value="RdDP_mobile_element"/>
</dbReference>
<dbReference type="Gene3D" id="3.60.10.10">
    <property type="entry name" value="Endonuclease/exonuclease/phosphatase"/>
    <property type="match status" value="1"/>
</dbReference>
<reference evidence="3" key="1">
    <citation type="submission" date="2021-05" db="EMBL/GenBank/DDBJ databases">
        <authorList>
            <person name="Alioto T."/>
            <person name="Alioto T."/>
            <person name="Gomez Garrido J."/>
        </authorList>
    </citation>
    <scope>NUCLEOTIDE SEQUENCE</scope>
</reference>
<proteinExistence type="predicted"/>
<dbReference type="InterPro" id="IPR005135">
    <property type="entry name" value="Endo/exonuclease/phosphatase"/>
</dbReference>
<dbReference type="AlphaFoldDB" id="A0A8D8LNY5"/>
<dbReference type="EMBL" id="HBUF01028160">
    <property type="protein sequence ID" value="CAG6613669.1"/>
    <property type="molecule type" value="Transcribed_RNA"/>
</dbReference>
<dbReference type="EMBL" id="HBUF01028161">
    <property type="protein sequence ID" value="CAG6613670.1"/>
    <property type="molecule type" value="Transcribed_RNA"/>
</dbReference>
<dbReference type="InterPro" id="IPR036691">
    <property type="entry name" value="Endo/exonu/phosph_ase_sf"/>
</dbReference>
<evidence type="ECO:0000313" key="3">
    <source>
        <dbReference type="EMBL" id="CAG6613669.1"/>
    </source>
</evidence>
<name>A0A8D8LNY5_9HEMI</name>
<dbReference type="PANTHER" id="PTHR36688">
    <property type="entry name" value="ENDO/EXONUCLEASE/PHOSPHATASE DOMAIN-CONTAINING PROTEIN"/>
    <property type="match status" value="1"/>
</dbReference>
<dbReference type="GO" id="GO:0003824">
    <property type="term" value="F:catalytic activity"/>
    <property type="evidence" value="ECO:0007669"/>
    <property type="project" value="InterPro"/>
</dbReference>
<organism evidence="3">
    <name type="scientific">Cacopsylla melanoneura</name>
    <dbReference type="NCBI Taxonomy" id="428564"/>
    <lineage>
        <taxon>Eukaryota</taxon>
        <taxon>Metazoa</taxon>
        <taxon>Ecdysozoa</taxon>
        <taxon>Arthropoda</taxon>
        <taxon>Hexapoda</taxon>
        <taxon>Insecta</taxon>
        <taxon>Pterygota</taxon>
        <taxon>Neoptera</taxon>
        <taxon>Paraneoptera</taxon>
        <taxon>Hemiptera</taxon>
        <taxon>Sternorrhyncha</taxon>
        <taxon>Psylloidea</taxon>
        <taxon>Psyllidae</taxon>
        <taxon>Psyllinae</taxon>
        <taxon>Cacopsylla</taxon>
    </lineage>
</organism>